<dbReference type="GO" id="GO:0016407">
    <property type="term" value="F:acetyltransferase activity"/>
    <property type="evidence" value="ECO:0007669"/>
    <property type="project" value="InterPro"/>
</dbReference>
<keyword evidence="2" id="KW-0012">Acyltransferase</keyword>
<name>A0A7C8I1S9_9PLEO</name>
<evidence type="ECO:0000256" key="1">
    <source>
        <dbReference type="ARBA" id="ARBA00006547"/>
    </source>
</evidence>
<organism evidence="3 4">
    <name type="scientific">Massariosphaeria phaeospora</name>
    <dbReference type="NCBI Taxonomy" id="100035"/>
    <lineage>
        <taxon>Eukaryota</taxon>
        <taxon>Fungi</taxon>
        <taxon>Dikarya</taxon>
        <taxon>Ascomycota</taxon>
        <taxon>Pezizomycotina</taxon>
        <taxon>Dothideomycetes</taxon>
        <taxon>Pleosporomycetidae</taxon>
        <taxon>Pleosporales</taxon>
        <taxon>Pleosporales incertae sedis</taxon>
        <taxon>Massariosphaeria</taxon>
    </lineage>
</organism>
<dbReference type="InterPro" id="IPR038765">
    <property type="entry name" value="Papain-like_cys_pep_sf"/>
</dbReference>
<keyword evidence="4" id="KW-1185">Reference proteome</keyword>
<comment type="caution">
    <text evidence="3">The sequence shown here is derived from an EMBL/GenBank/DDBJ whole genome shotgun (WGS) entry which is preliminary data.</text>
</comment>
<gene>
    <name evidence="3" type="ORF">BDV95DRAFT_503700</name>
</gene>
<dbReference type="Pfam" id="PF00797">
    <property type="entry name" value="Acetyltransf_2"/>
    <property type="match status" value="1"/>
</dbReference>
<evidence type="ECO:0000313" key="3">
    <source>
        <dbReference type="EMBL" id="KAF2867026.1"/>
    </source>
</evidence>
<dbReference type="OrthoDB" id="10260017at2759"/>
<dbReference type="AlphaFoldDB" id="A0A7C8I1S9"/>
<comment type="similarity">
    <text evidence="1 2">Belongs to the arylamine N-acetyltransferase family.</text>
</comment>
<dbReference type="PANTHER" id="PTHR11786:SF0">
    <property type="entry name" value="ARYLAMINE N-ACETYLTRANSFERASE 4-RELATED"/>
    <property type="match status" value="1"/>
</dbReference>
<accession>A0A7C8I1S9</accession>
<dbReference type="InterPro" id="IPR001447">
    <property type="entry name" value="Arylamine_N-AcTrfase"/>
</dbReference>
<proteinExistence type="inferred from homology"/>
<dbReference type="PRINTS" id="PR01543">
    <property type="entry name" value="ANATRNSFRASE"/>
</dbReference>
<dbReference type="EMBL" id="JAADJZ010000025">
    <property type="protein sequence ID" value="KAF2867026.1"/>
    <property type="molecule type" value="Genomic_DNA"/>
</dbReference>
<protein>
    <submittedName>
        <fullName evidence="3">Arylamine N-acetyltransferase 1</fullName>
    </submittedName>
</protein>
<evidence type="ECO:0000256" key="2">
    <source>
        <dbReference type="RuleBase" id="RU003452"/>
    </source>
</evidence>
<reference evidence="3 4" key="1">
    <citation type="submission" date="2020-01" db="EMBL/GenBank/DDBJ databases">
        <authorList>
            <consortium name="DOE Joint Genome Institute"/>
            <person name="Haridas S."/>
            <person name="Albert R."/>
            <person name="Binder M."/>
            <person name="Bloem J."/>
            <person name="Labutti K."/>
            <person name="Salamov A."/>
            <person name="Andreopoulos B."/>
            <person name="Baker S.E."/>
            <person name="Barry K."/>
            <person name="Bills G."/>
            <person name="Bluhm B.H."/>
            <person name="Cannon C."/>
            <person name="Castanera R."/>
            <person name="Culley D.E."/>
            <person name="Daum C."/>
            <person name="Ezra D."/>
            <person name="Gonzalez J.B."/>
            <person name="Henrissat B."/>
            <person name="Kuo A."/>
            <person name="Liang C."/>
            <person name="Lipzen A."/>
            <person name="Lutzoni F."/>
            <person name="Magnuson J."/>
            <person name="Mondo S."/>
            <person name="Nolan M."/>
            <person name="Ohm R."/>
            <person name="Pangilinan J."/>
            <person name="Park H.-J.H."/>
            <person name="Ramirez L."/>
            <person name="Alfaro M."/>
            <person name="Sun H."/>
            <person name="Tritt A."/>
            <person name="Yoshinaga Y."/>
            <person name="Zwiers L.-H.L."/>
            <person name="Turgeon B.G."/>
            <person name="Goodwin S.B."/>
            <person name="Spatafora J.W."/>
            <person name="Crous P.W."/>
            <person name="Grigoriev I.V."/>
        </authorList>
    </citation>
    <scope>NUCLEOTIDE SEQUENCE [LARGE SCALE GENOMIC DNA]</scope>
    <source>
        <strain evidence="3 4">CBS 611.86</strain>
    </source>
</reference>
<keyword evidence="2 3" id="KW-0808">Transferase</keyword>
<sequence>MSSNNTRPVYSRDQLTQYFERLKIPEKQREYEAAGLKHDEALAYLTLLQQRHLVEIPFENLTLHYSAHRQVNIHPQELFKKIISDDNARGGYCMENNCLFGTLLYSLGFQIFSAGARVNSNGTWTGWGHMVNIITINGIRYQVDVGFGGPGPIVPMPLERSGSIRSHIEPASSRLQWRNIHENNDPDQRLWVYDHRINEKSDWTTIYCFTELEFLPSDYATMNYFSSTSPRTFFTRTIIGEKKIVGENGGIVGQLILGNTDLKWRIKGKKEKEIQFHSEDDRVNALEEHFGIKLSQVEREGIRGLASEISNKPHGV</sequence>
<evidence type="ECO:0000313" key="4">
    <source>
        <dbReference type="Proteomes" id="UP000481861"/>
    </source>
</evidence>
<dbReference type="InterPro" id="IPR053710">
    <property type="entry name" value="Arylamine_NAT_domain_sf"/>
</dbReference>
<dbReference type="SUPFAM" id="SSF54001">
    <property type="entry name" value="Cysteine proteinases"/>
    <property type="match status" value="1"/>
</dbReference>
<dbReference type="Gene3D" id="3.30.2140.20">
    <property type="match status" value="1"/>
</dbReference>
<dbReference type="Proteomes" id="UP000481861">
    <property type="component" value="Unassembled WGS sequence"/>
</dbReference>
<dbReference type="PANTHER" id="PTHR11786">
    <property type="entry name" value="N-HYDROXYARYLAMINE O-ACETYLTRANSFERASE"/>
    <property type="match status" value="1"/>
</dbReference>